<dbReference type="Proteomes" id="UP000748332">
    <property type="component" value="Unassembled WGS sequence"/>
</dbReference>
<dbReference type="InterPro" id="IPR036754">
    <property type="entry name" value="YbaK/aa-tRNA-synt-asso_dom_sf"/>
</dbReference>
<feature type="domain" description="YbaK/aminoacyl-tRNA synthetase-associated" evidence="1">
    <location>
        <begin position="2"/>
        <end position="49"/>
    </location>
</feature>
<protein>
    <submittedName>
        <fullName evidence="2">Deacylase</fullName>
    </submittedName>
</protein>
<dbReference type="EMBL" id="JAGQLM010000013">
    <property type="protein sequence ID" value="MCA9374743.1"/>
    <property type="molecule type" value="Genomic_DNA"/>
</dbReference>
<feature type="non-terminal residue" evidence="2">
    <location>
        <position position="1"/>
    </location>
</feature>
<name>A0A955I583_9BACT</name>
<dbReference type="Pfam" id="PF04073">
    <property type="entry name" value="tRNA_edit"/>
    <property type="match status" value="1"/>
</dbReference>
<reference evidence="2" key="2">
    <citation type="journal article" date="2021" name="Microbiome">
        <title>Successional dynamics and alternative stable states in a saline activated sludge microbial community over 9 years.</title>
        <authorList>
            <person name="Wang Y."/>
            <person name="Ye J."/>
            <person name="Ju F."/>
            <person name="Liu L."/>
            <person name="Boyd J.A."/>
            <person name="Deng Y."/>
            <person name="Parks D.H."/>
            <person name="Jiang X."/>
            <person name="Yin X."/>
            <person name="Woodcroft B.J."/>
            <person name="Tyson G.W."/>
            <person name="Hugenholtz P."/>
            <person name="Polz M.F."/>
            <person name="Zhang T."/>
        </authorList>
    </citation>
    <scope>NUCLEOTIDE SEQUENCE</scope>
    <source>
        <strain evidence="2">HKST-UBA16</strain>
    </source>
</reference>
<dbReference type="InterPro" id="IPR007214">
    <property type="entry name" value="YbaK/aa-tRNA-synth-assoc-dom"/>
</dbReference>
<comment type="caution">
    <text evidence="2">The sequence shown here is derived from an EMBL/GenBank/DDBJ whole genome shotgun (WGS) entry which is preliminary data.</text>
</comment>
<accession>A0A955I583</accession>
<reference evidence="2" key="1">
    <citation type="submission" date="2020-04" db="EMBL/GenBank/DDBJ databases">
        <authorList>
            <person name="Zhang T."/>
        </authorList>
    </citation>
    <scope>NUCLEOTIDE SEQUENCE</scope>
    <source>
        <strain evidence="2">HKST-UBA16</strain>
    </source>
</reference>
<proteinExistence type="predicted"/>
<evidence type="ECO:0000313" key="3">
    <source>
        <dbReference type="Proteomes" id="UP000748332"/>
    </source>
</evidence>
<dbReference type="AlphaFoldDB" id="A0A955I583"/>
<gene>
    <name evidence="2" type="ORF">KC622_00260</name>
</gene>
<evidence type="ECO:0000313" key="2">
    <source>
        <dbReference type="EMBL" id="MCA9374743.1"/>
    </source>
</evidence>
<organism evidence="2 3">
    <name type="scientific">Candidatus Dojkabacteria bacterium</name>
    <dbReference type="NCBI Taxonomy" id="2099670"/>
    <lineage>
        <taxon>Bacteria</taxon>
        <taxon>Candidatus Dojkabacteria</taxon>
    </lineage>
</organism>
<sequence>QVGGVPPFGRLLGLDLYFDSSMWEKETSAFNCGRRDRSIVMKTKDLIELAEPDAKSIKFDFKA</sequence>
<dbReference type="Gene3D" id="3.90.960.10">
    <property type="entry name" value="YbaK/aminoacyl-tRNA synthetase-associated domain"/>
    <property type="match status" value="1"/>
</dbReference>
<dbReference type="GO" id="GO:0002161">
    <property type="term" value="F:aminoacyl-tRNA deacylase activity"/>
    <property type="evidence" value="ECO:0007669"/>
    <property type="project" value="InterPro"/>
</dbReference>
<evidence type="ECO:0000259" key="1">
    <source>
        <dbReference type="Pfam" id="PF04073"/>
    </source>
</evidence>
<dbReference type="SUPFAM" id="SSF55826">
    <property type="entry name" value="YbaK/ProRS associated domain"/>
    <property type="match status" value="1"/>
</dbReference>